<proteinExistence type="predicted"/>
<dbReference type="InterPro" id="IPR000086">
    <property type="entry name" value="NUDIX_hydrolase_dom"/>
</dbReference>
<dbReference type="PANTHER" id="PTHR43736:SF1">
    <property type="entry name" value="DIHYDRONEOPTERIN TRIPHOSPHATE DIPHOSPHATASE"/>
    <property type="match status" value="1"/>
</dbReference>
<dbReference type="AlphaFoldDB" id="A0AAD9I0F2"/>
<keyword evidence="3" id="KW-1185">Reference proteome</keyword>
<reference evidence="2" key="1">
    <citation type="journal article" date="2023" name="Mol. Plant Microbe Interact.">
        <title>Elucidating the Obligate Nature and Biological Capacity of an Invasive Fungal Corn Pathogen.</title>
        <authorList>
            <person name="MacCready J.S."/>
            <person name="Roggenkamp E.M."/>
            <person name="Gdanetz K."/>
            <person name="Chilvers M.I."/>
        </authorList>
    </citation>
    <scope>NUCLEOTIDE SEQUENCE</scope>
    <source>
        <strain evidence="2">PM02</strain>
    </source>
</reference>
<dbReference type="PROSITE" id="PS51462">
    <property type="entry name" value="NUDIX"/>
    <property type="match status" value="1"/>
</dbReference>
<dbReference type="Proteomes" id="UP001217918">
    <property type="component" value="Unassembled WGS sequence"/>
</dbReference>
<evidence type="ECO:0000259" key="1">
    <source>
        <dbReference type="PROSITE" id="PS51462"/>
    </source>
</evidence>
<protein>
    <recommendedName>
        <fullName evidence="1">Nudix hydrolase domain-containing protein</fullName>
    </recommendedName>
</protein>
<feature type="domain" description="Nudix hydrolase" evidence="1">
    <location>
        <begin position="35"/>
        <end position="171"/>
    </location>
</feature>
<organism evidence="2 3">
    <name type="scientific">Phyllachora maydis</name>
    <dbReference type="NCBI Taxonomy" id="1825666"/>
    <lineage>
        <taxon>Eukaryota</taxon>
        <taxon>Fungi</taxon>
        <taxon>Dikarya</taxon>
        <taxon>Ascomycota</taxon>
        <taxon>Pezizomycotina</taxon>
        <taxon>Sordariomycetes</taxon>
        <taxon>Sordariomycetidae</taxon>
        <taxon>Phyllachorales</taxon>
        <taxon>Phyllachoraceae</taxon>
        <taxon>Phyllachora</taxon>
    </lineage>
</organism>
<evidence type="ECO:0000313" key="2">
    <source>
        <dbReference type="EMBL" id="KAK2068127.1"/>
    </source>
</evidence>
<dbReference type="Gene3D" id="3.90.79.10">
    <property type="entry name" value="Nucleoside Triphosphate Pyrophosphohydrolase"/>
    <property type="match status" value="1"/>
</dbReference>
<accession>A0AAD9I0F2</accession>
<dbReference type="SUPFAM" id="SSF55811">
    <property type="entry name" value="Nudix"/>
    <property type="match status" value="1"/>
</dbReference>
<dbReference type="CDD" id="cd02883">
    <property type="entry name" value="NUDIX_Hydrolase"/>
    <property type="match status" value="1"/>
</dbReference>
<evidence type="ECO:0000313" key="3">
    <source>
        <dbReference type="Proteomes" id="UP001217918"/>
    </source>
</evidence>
<sequence length="191" mass="20867">MATDPHPHTSFSHPAALTRFFQPSRAFLAADSTGCDAVATGALVFSADGRRLLLVQRAAHDSMPLRWEVPGGACDAAADATVLHGLARELREETGLVLRRVVRALPRPAHVFATRRGLRVAKFYFHVHVDPAVPAVTLDPDEHVGFVWAAEDECRARSLVTPAGETVELVFTTPEQESLVLDAFRLRRDPS</sequence>
<gene>
    <name evidence="2" type="ORF">P8C59_002790</name>
</gene>
<dbReference type="PANTHER" id="PTHR43736">
    <property type="entry name" value="ADP-RIBOSE PYROPHOSPHATASE"/>
    <property type="match status" value="1"/>
</dbReference>
<dbReference type="EMBL" id="JAQQPM010000002">
    <property type="protein sequence ID" value="KAK2068127.1"/>
    <property type="molecule type" value="Genomic_DNA"/>
</dbReference>
<dbReference type="InterPro" id="IPR015797">
    <property type="entry name" value="NUDIX_hydrolase-like_dom_sf"/>
</dbReference>
<name>A0AAD9I0F2_9PEZI</name>
<comment type="caution">
    <text evidence="2">The sequence shown here is derived from an EMBL/GenBank/DDBJ whole genome shotgun (WGS) entry which is preliminary data.</text>
</comment>
<dbReference type="Pfam" id="PF00293">
    <property type="entry name" value="NUDIX"/>
    <property type="match status" value="1"/>
</dbReference>